<dbReference type="Proteomes" id="UP001202961">
    <property type="component" value="Unassembled WGS sequence"/>
</dbReference>
<evidence type="ECO:0000313" key="2">
    <source>
        <dbReference type="Proteomes" id="UP001202961"/>
    </source>
</evidence>
<evidence type="ECO:0000313" key="1">
    <source>
        <dbReference type="EMBL" id="MCM2374649.1"/>
    </source>
</evidence>
<protein>
    <submittedName>
        <fullName evidence="1">Uncharacterized protein</fullName>
    </submittedName>
</protein>
<dbReference type="EMBL" id="JAMQBK010000096">
    <property type="protein sequence ID" value="MCM2374649.1"/>
    <property type="molecule type" value="Genomic_DNA"/>
</dbReference>
<accession>A0ABT0UD29</accession>
<reference evidence="1 2" key="1">
    <citation type="journal article" date="2022" name="Syst. Appl. Microbiol.">
        <title>Rhodopirellula aestuarii sp. nov., a novel member of the genus Rhodopirellula isolated from brackish sediments collected in the Tagus River estuary, Portugal.</title>
        <authorList>
            <person name="Vitorino I.R."/>
            <person name="Klimek D."/>
            <person name="Calusinska M."/>
            <person name="Lobo-da-Cunha A."/>
            <person name="Vasconcelos V."/>
            <person name="Lage O.M."/>
        </authorList>
    </citation>
    <scope>NUCLEOTIDE SEQUENCE [LARGE SCALE GENOMIC DNA]</scope>
    <source>
        <strain evidence="1 2">ICT_H3.1</strain>
    </source>
</reference>
<comment type="caution">
    <text evidence="1">The sequence shown here is derived from an EMBL/GenBank/DDBJ whole genome shotgun (WGS) entry which is preliminary data.</text>
</comment>
<organism evidence="1 2">
    <name type="scientific">Aporhodopirellula aestuarii</name>
    <dbReference type="NCBI Taxonomy" id="2950107"/>
    <lineage>
        <taxon>Bacteria</taxon>
        <taxon>Pseudomonadati</taxon>
        <taxon>Planctomycetota</taxon>
        <taxon>Planctomycetia</taxon>
        <taxon>Pirellulales</taxon>
        <taxon>Pirellulaceae</taxon>
        <taxon>Aporhodopirellula</taxon>
    </lineage>
</organism>
<name>A0ABT0UD29_9BACT</name>
<keyword evidence="2" id="KW-1185">Reference proteome</keyword>
<dbReference type="RefSeq" id="WP_250932638.1">
    <property type="nucleotide sequence ID" value="NZ_JAMQBK010000096.1"/>
</dbReference>
<proteinExistence type="predicted"/>
<sequence length="522" mass="58845">MLKVYLFEDNDMDYAAHWMDEVIPVDGSLTREVYGVDTPVAWHPVWNNFPSAPLASSQICIPTALRIRDNADVKKSADQIFVEALDSCCNASGLCLFFFDMEFKLIELETRHLDVQLKRMDGEDEGSFALRQTMFRQRVDSCLAAATGKSKLSDQLKYLNENILHGMLLVVHALANEYVDADFILATQKTPKHEVGRLRNVGRDVAICHTLSKNDHGETPAEEVHNALDEFCKKRTITLKNLFWPEYSKNWFTSKSSEDREKFPIPHDFPVFAEWYKGDLKLDSELATYLRRLAAYGYRLGHPEEPSVAITQLYESLDADVRNSIDQIVLRWLEEKWVYEALKAFVGGRALLGTGENLPTTATFIFPLLASTGPVAFAREIARMKPDNMCPEMILADKESYQRVIKKSFFLFKSVVRDEGGAENSVTASLDAVGDFGYFSVEVGLSCVRGVADNDDKQPLLSMTQLPTKFHNARKGETLDALNAFQNDCFLGLDQDRSVFNWVLPGKSAGATEFKIGVVKRV</sequence>
<gene>
    <name evidence="1" type="ORF">NB063_28845</name>
</gene>